<dbReference type="SUPFAM" id="SSF57362">
    <property type="entry name" value="BPTI-like"/>
    <property type="match status" value="1"/>
</dbReference>
<keyword evidence="3" id="KW-1185">Reference proteome</keyword>
<dbReference type="InParanoid" id="A0A6I8VLN0"/>
<feature type="domain" description="BPTI/Kunitz inhibitor" evidence="2">
    <location>
        <begin position="32"/>
        <end position="89"/>
    </location>
</feature>
<dbReference type="InterPro" id="IPR002223">
    <property type="entry name" value="Kunitz_BPTI"/>
</dbReference>
<organism evidence="3 4">
    <name type="scientific">Drosophila pseudoobscura pseudoobscura</name>
    <name type="common">Fruit fly</name>
    <dbReference type="NCBI Taxonomy" id="46245"/>
    <lineage>
        <taxon>Eukaryota</taxon>
        <taxon>Metazoa</taxon>
        <taxon>Ecdysozoa</taxon>
        <taxon>Arthropoda</taxon>
        <taxon>Hexapoda</taxon>
        <taxon>Insecta</taxon>
        <taxon>Pterygota</taxon>
        <taxon>Neoptera</taxon>
        <taxon>Endopterygota</taxon>
        <taxon>Diptera</taxon>
        <taxon>Brachycera</taxon>
        <taxon>Muscomorpha</taxon>
        <taxon>Ephydroidea</taxon>
        <taxon>Drosophilidae</taxon>
        <taxon>Drosophila</taxon>
        <taxon>Sophophora</taxon>
    </lineage>
</organism>
<evidence type="ECO:0000256" key="1">
    <source>
        <dbReference type="SAM" id="SignalP"/>
    </source>
</evidence>
<dbReference type="SMART" id="SM00131">
    <property type="entry name" value="KU"/>
    <property type="match status" value="1"/>
</dbReference>
<dbReference type="RefSeq" id="XP_015043846.2">
    <property type="nucleotide sequence ID" value="XM_015188360.2"/>
</dbReference>
<gene>
    <name evidence="4" type="primary">LOC26532133</name>
</gene>
<proteinExistence type="predicted"/>
<feature type="chain" id="PRO_5026058098" evidence="1">
    <location>
        <begin position="20"/>
        <end position="92"/>
    </location>
</feature>
<protein>
    <submittedName>
        <fullName evidence="4">BPTI/Kunitz domain-containing protein-like</fullName>
    </submittedName>
</protein>
<dbReference type="FunCoup" id="A0A6I8VLN0">
    <property type="interactions" value="16"/>
</dbReference>
<dbReference type="Pfam" id="PF00014">
    <property type="entry name" value="Kunitz_BPTI"/>
    <property type="match status" value="1"/>
</dbReference>
<dbReference type="PROSITE" id="PS50279">
    <property type="entry name" value="BPTI_KUNITZ_2"/>
    <property type="match status" value="1"/>
</dbReference>
<dbReference type="InterPro" id="IPR036880">
    <property type="entry name" value="Kunitz_BPTI_sf"/>
</dbReference>
<dbReference type="AlphaFoldDB" id="A0A6I8VLN0"/>
<evidence type="ECO:0000313" key="4">
    <source>
        <dbReference type="RefSeq" id="XP_015043846.2"/>
    </source>
</evidence>
<evidence type="ECO:0000259" key="2">
    <source>
        <dbReference type="PROSITE" id="PS50279"/>
    </source>
</evidence>
<dbReference type="CDD" id="cd00109">
    <property type="entry name" value="Kunitz-type"/>
    <property type="match status" value="1"/>
</dbReference>
<reference evidence="4" key="1">
    <citation type="submission" date="2025-08" db="UniProtKB">
        <authorList>
            <consortium name="RefSeq"/>
        </authorList>
    </citation>
    <scope>IDENTIFICATION</scope>
    <source>
        <strain evidence="4">MV-25-SWS-2005</strain>
        <tissue evidence="4">Whole body</tissue>
    </source>
</reference>
<accession>A0A6I8VLN0</accession>
<evidence type="ECO:0000313" key="3">
    <source>
        <dbReference type="Proteomes" id="UP000001819"/>
    </source>
</evidence>
<dbReference type="Gene3D" id="4.10.410.10">
    <property type="entry name" value="Pancreatic trypsin inhibitor Kunitz domain"/>
    <property type="match status" value="1"/>
</dbReference>
<feature type="signal peptide" evidence="1">
    <location>
        <begin position="1"/>
        <end position="19"/>
    </location>
</feature>
<dbReference type="KEGG" id="dpo:26532133"/>
<dbReference type="Proteomes" id="UP000001819">
    <property type="component" value="Chromosome X"/>
</dbReference>
<dbReference type="GO" id="GO:0004867">
    <property type="term" value="F:serine-type endopeptidase inhibitor activity"/>
    <property type="evidence" value="ECO:0007669"/>
    <property type="project" value="InterPro"/>
</dbReference>
<sequence>MKFTFIFACLALLVAHTRAQTYCAGRPGIQLCTGGRDEGNNNRATCQERAMREMWWYNARINDCQKMKFLGCNGNRNRYCSLGSCRSRCKRP</sequence>
<keyword evidence="1" id="KW-0732">Signal</keyword>
<name>A0A6I8VLN0_DROPS</name>